<accession>A0AAE3VYX2</accession>
<comment type="caution">
    <text evidence="3">The sequence shown here is derived from an EMBL/GenBank/DDBJ whole genome shotgun (WGS) entry which is preliminary data.</text>
</comment>
<dbReference type="Pfam" id="PF26035">
    <property type="entry name" value="DUF8010"/>
    <property type="match status" value="1"/>
</dbReference>
<evidence type="ECO:0000259" key="2">
    <source>
        <dbReference type="Pfam" id="PF26572"/>
    </source>
</evidence>
<proteinExistence type="predicted"/>
<dbReference type="Proteomes" id="UP001240236">
    <property type="component" value="Unassembled WGS sequence"/>
</dbReference>
<reference evidence="3 4" key="1">
    <citation type="submission" date="2023-07" db="EMBL/GenBank/DDBJ databases">
        <title>Sequencing the genomes of 1000 actinobacteria strains.</title>
        <authorList>
            <person name="Klenk H.-P."/>
        </authorList>
    </citation>
    <scope>NUCLEOTIDE SEQUENCE [LARGE SCALE GENOMIC DNA]</scope>
    <source>
        <strain evidence="3 4">DSM 44709</strain>
    </source>
</reference>
<protein>
    <submittedName>
        <fullName evidence="3">Uncharacterized protein</fullName>
    </submittedName>
</protein>
<dbReference type="InterPro" id="IPR058323">
    <property type="entry name" value="DUF8010"/>
</dbReference>
<evidence type="ECO:0000259" key="1">
    <source>
        <dbReference type="Pfam" id="PF26035"/>
    </source>
</evidence>
<dbReference type="InterPro" id="IPR058498">
    <property type="entry name" value="DUF8185"/>
</dbReference>
<feature type="domain" description="DUF8010" evidence="1">
    <location>
        <begin position="12"/>
        <end position="83"/>
    </location>
</feature>
<sequence length="227" mass="24067">MSAPVASHGVTGAQDAGAFLVRLTRLDPGAVVRLRSFRGRTELWARLPWNVLVSRSVDGDGPGDATVVAADLLAQLARGGRSLPPRRDSDWRWGLPPDGARSVERLPTAELRRVAEAAAGTLRDATAHGVGGQPVGERALRDALLDHVTIVVTTDSTERIEISQRLVQGVTRMGFLGGRPSSEESDTSDVHVRVAGRWVGLAAPYGAAWLPAGNQLGLRPATPHTFG</sequence>
<dbReference type="Pfam" id="PF26572">
    <property type="entry name" value="DUF8185"/>
    <property type="match status" value="1"/>
</dbReference>
<dbReference type="AlphaFoldDB" id="A0AAE3VYX2"/>
<evidence type="ECO:0000313" key="4">
    <source>
        <dbReference type="Proteomes" id="UP001240236"/>
    </source>
</evidence>
<gene>
    <name evidence="3" type="ORF">J2S42_003080</name>
</gene>
<feature type="domain" description="DUF8185" evidence="2">
    <location>
        <begin position="96"/>
        <end position="212"/>
    </location>
</feature>
<organism evidence="3 4">
    <name type="scientific">Catenuloplanes indicus</name>
    <dbReference type="NCBI Taxonomy" id="137267"/>
    <lineage>
        <taxon>Bacteria</taxon>
        <taxon>Bacillati</taxon>
        <taxon>Actinomycetota</taxon>
        <taxon>Actinomycetes</taxon>
        <taxon>Micromonosporales</taxon>
        <taxon>Micromonosporaceae</taxon>
        <taxon>Catenuloplanes</taxon>
    </lineage>
</organism>
<name>A0AAE3VYX2_9ACTN</name>
<keyword evidence="4" id="KW-1185">Reference proteome</keyword>
<evidence type="ECO:0000313" key="3">
    <source>
        <dbReference type="EMBL" id="MDQ0366411.1"/>
    </source>
</evidence>
<dbReference type="EMBL" id="JAUSUZ010000001">
    <property type="protein sequence ID" value="MDQ0366411.1"/>
    <property type="molecule type" value="Genomic_DNA"/>
</dbReference>